<dbReference type="EMBL" id="CAICTM010000609">
    <property type="protein sequence ID" value="CAB9513747.1"/>
    <property type="molecule type" value="Genomic_DNA"/>
</dbReference>
<name>A0A9N8HI94_9STRA</name>
<comment type="caution">
    <text evidence="2">The sequence shown here is derived from an EMBL/GenBank/DDBJ whole genome shotgun (WGS) entry which is preliminary data.</text>
</comment>
<sequence>MQAVDLNYGHVTLRRCLATGGVFILFALVLSTWLYPLLIRTLPEPQSDNDLYYDEMVSSGMKRSSAHQQKFQTRKDLIKDLPKSLLFHTNFDEFGGMPISDEFAFLHIYKCGGTTVENMLLDGQDDSNVHEILDSLVMANRKWIAVVRDPIDHFLSGWAECGLRYFSRDDEHDPLYGSLAGIHRDYDARIQDWLQSVKAHLGSSRCWMHSHPQVNFMIHNRTHSIDTHIHAVGDLSELKEMVVHIGKFQGWRDGNTGRDASLSDVKVKNFPSRKDLLSKDTILKLCEFLQLDYFLLDFQPPEICEQEDALL</sequence>
<evidence type="ECO:0000256" key="1">
    <source>
        <dbReference type="SAM" id="Phobius"/>
    </source>
</evidence>
<protein>
    <recommendedName>
        <fullName evidence="4">Sulfotransferase</fullName>
    </recommendedName>
</protein>
<dbReference type="InterPro" id="IPR027417">
    <property type="entry name" value="P-loop_NTPase"/>
</dbReference>
<dbReference type="Proteomes" id="UP001153069">
    <property type="component" value="Unassembled WGS sequence"/>
</dbReference>
<dbReference type="AlphaFoldDB" id="A0A9N8HI94"/>
<proteinExistence type="predicted"/>
<keyword evidence="1" id="KW-0472">Membrane</keyword>
<accession>A0A9N8HI94</accession>
<feature type="transmembrane region" description="Helical" evidence="1">
    <location>
        <begin position="16"/>
        <end position="38"/>
    </location>
</feature>
<keyword evidence="3" id="KW-1185">Reference proteome</keyword>
<dbReference type="Gene3D" id="3.40.50.300">
    <property type="entry name" value="P-loop containing nucleotide triphosphate hydrolases"/>
    <property type="match status" value="1"/>
</dbReference>
<evidence type="ECO:0000313" key="2">
    <source>
        <dbReference type="EMBL" id="CAB9513747.1"/>
    </source>
</evidence>
<keyword evidence="1" id="KW-1133">Transmembrane helix</keyword>
<reference evidence="2" key="1">
    <citation type="submission" date="2020-06" db="EMBL/GenBank/DDBJ databases">
        <authorList>
            <consortium name="Plant Systems Biology data submission"/>
        </authorList>
    </citation>
    <scope>NUCLEOTIDE SEQUENCE</scope>
    <source>
        <strain evidence="2">D6</strain>
    </source>
</reference>
<organism evidence="2 3">
    <name type="scientific">Seminavis robusta</name>
    <dbReference type="NCBI Taxonomy" id="568900"/>
    <lineage>
        <taxon>Eukaryota</taxon>
        <taxon>Sar</taxon>
        <taxon>Stramenopiles</taxon>
        <taxon>Ochrophyta</taxon>
        <taxon>Bacillariophyta</taxon>
        <taxon>Bacillariophyceae</taxon>
        <taxon>Bacillariophycidae</taxon>
        <taxon>Naviculales</taxon>
        <taxon>Naviculaceae</taxon>
        <taxon>Seminavis</taxon>
    </lineage>
</organism>
<keyword evidence="1" id="KW-0812">Transmembrane</keyword>
<evidence type="ECO:0008006" key="4">
    <source>
        <dbReference type="Google" id="ProtNLM"/>
    </source>
</evidence>
<gene>
    <name evidence="2" type="ORF">SEMRO_610_G175110.1</name>
</gene>
<evidence type="ECO:0000313" key="3">
    <source>
        <dbReference type="Proteomes" id="UP001153069"/>
    </source>
</evidence>